<dbReference type="Gene3D" id="2.130.10.30">
    <property type="entry name" value="Regulator of chromosome condensation 1/beta-lactamase-inhibitor protein II"/>
    <property type="match status" value="1"/>
</dbReference>
<evidence type="ECO:0000256" key="2">
    <source>
        <dbReference type="PROSITE-ProRule" id="PRU00235"/>
    </source>
</evidence>
<comment type="caution">
    <text evidence="3">The sequence shown here is derived from an EMBL/GenBank/DDBJ whole genome shotgun (WGS) entry which is preliminary data.</text>
</comment>
<accession>A0A445CCP4</accession>
<reference evidence="3 4" key="1">
    <citation type="submission" date="2019-01" db="EMBL/GenBank/DDBJ databases">
        <title>Sequencing of cultivated peanut Arachis hypogaea provides insights into genome evolution and oil improvement.</title>
        <authorList>
            <person name="Chen X."/>
        </authorList>
    </citation>
    <scope>NUCLEOTIDE SEQUENCE [LARGE SCALE GENOMIC DNA]</scope>
    <source>
        <strain evidence="4">cv. Fuhuasheng</strain>
        <tissue evidence="3">Leaves</tissue>
    </source>
</reference>
<dbReference type="AlphaFoldDB" id="A0A445CCP4"/>
<dbReference type="PANTHER" id="PTHR22872">
    <property type="entry name" value="BTK-BINDING PROTEIN-RELATED"/>
    <property type="match status" value="1"/>
</dbReference>
<organism evidence="3 4">
    <name type="scientific">Arachis hypogaea</name>
    <name type="common">Peanut</name>
    <dbReference type="NCBI Taxonomy" id="3818"/>
    <lineage>
        <taxon>Eukaryota</taxon>
        <taxon>Viridiplantae</taxon>
        <taxon>Streptophyta</taxon>
        <taxon>Embryophyta</taxon>
        <taxon>Tracheophyta</taxon>
        <taxon>Spermatophyta</taxon>
        <taxon>Magnoliopsida</taxon>
        <taxon>eudicotyledons</taxon>
        <taxon>Gunneridae</taxon>
        <taxon>Pentapetalae</taxon>
        <taxon>rosids</taxon>
        <taxon>fabids</taxon>
        <taxon>Fabales</taxon>
        <taxon>Fabaceae</taxon>
        <taxon>Papilionoideae</taxon>
        <taxon>50 kb inversion clade</taxon>
        <taxon>dalbergioids sensu lato</taxon>
        <taxon>Dalbergieae</taxon>
        <taxon>Pterocarpus clade</taxon>
        <taxon>Arachis</taxon>
    </lineage>
</organism>
<dbReference type="SUPFAM" id="SSF50985">
    <property type="entry name" value="RCC1/BLIP-II"/>
    <property type="match status" value="1"/>
</dbReference>
<protein>
    <submittedName>
        <fullName evidence="3">Uncharacterized protein</fullName>
    </submittedName>
</protein>
<dbReference type="Proteomes" id="UP000289738">
    <property type="component" value="Chromosome A07"/>
</dbReference>
<evidence type="ECO:0000313" key="3">
    <source>
        <dbReference type="EMBL" id="RYR48623.1"/>
    </source>
</evidence>
<feature type="repeat" description="RCC1" evidence="2">
    <location>
        <begin position="46"/>
        <end position="107"/>
    </location>
</feature>
<name>A0A445CCP4_ARAHY</name>
<feature type="repeat" description="RCC1" evidence="2">
    <location>
        <begin position="1"/>
        <end position="45"/>
    </location>
</feature>
<proteinExistence type="predicted"/>
<dbReference type="Pfam" id="PF13540">
    <property type="entry name" value="RCC1_2"/>
    <property type="match status" value="1"/>
</dbReference>
<dbReference type="InterPro" id="IPR051625">
    <property type="entry name" value="Signaling_Regulatory_Domain"/>
</dbReference>
<evidence type="ECO:0000313" key="4">
    <source>
        <dbReference type="Proteomes" id="UP000289738"/>
    </source>
</evidence>
<gene>
    <name evidence="3" type="ORF">Ahy_A07g034663</name>
</gene>
<dbReference type="InterPro" id="IPR009091">
    <property type="entry name" value="RCC1/BLIP-II"/>
</dbReference>
<evidence type="ECO:0000256" key="1">
    <source>
        <dbReference type="ARBA" id="ARBA00022737"/>
    </source>
</evidence>
<dbReference type="PROSITE" id="PS50012">
    <property type="entry name" value="RCC1_3"/>
    <property type="match status" value="2"/>
</dbReference>
<dbReference type="InterPro" id="IPR000408">
    <property type="entry name" value="Reg_chr_condens"/>
</dbReference>
<keyword evidence="1" id="KW-0677">Repeat</keyword>
<dbReference type="STRING" id="3818.A0A445CCP4"/>
<sequence length="207" mass="22515">MGQLGHSSLQYGDKELLPRRVVSLDGIFIKDLVCGGVHTSALTQEGALYARSGGQSGQLGLGPQTGLFSFVTNNSRTFFRNIPVLVVPKGVKLVAYGHSHTLISMRDGKIHGWGYNSYGQVCWGGPKTSCWWGHSSVLTNACSLKELCELILAETLTLSDAAKVEDIASRTRSDALARLCVRLRYTKVFCDAKMKRTTQLAGTYVPC</sequence>
<keyword evidence="4" id="KW-1185">Reference proteome</keyword>
<dbReference type="EMBL" id="SDMP01000007">
    <property type="protein sequence ID" value="RYR48623.1"/>
    <property type="molecule type" value="Genomic_DNA"/>
</dbReference>